<protein>
    <submittedName>
        <fullName evidence="1">Uncharacterized protein</fullName>
    </submittedName>
</protein>
<dbReference type="Proteomes" id="UP000593564">
    <property type="component" value="Unassembled WGS sequence"/>
</dbReference>
<accession>A0A7J7GG52</accession>
<dbReference type="PANTHER" id="PTHR35478">
    <property type="entry name" value="ZINC FINGER FYVE DOMAIN PROTEIN"/>
    <property type="match status" value="1"/>
</dbReference>
<proteinExistence type="predicted"/>
<dbReference type="EMBL" id="JACBKZ010000011">
    <property type="protein sequence ID" value="KAF5938911.1"/>
    <property type="molecule type" value="Genomic_DNA"/>
</dbReference>
<reference evidence="1 2" key="2">
    <citation type="submission" date="2020-07" db="EMBL/GenBank/DDBJ databases">
        <title>Genome assembly of wild tea tree DASZ reveals pedigree and selection history of tea varieties.</title>
        <authorList>
            <person name="Zhang W."/>
        </authorList>
    </citation>
    <scope>NUCLEOTIDE SEQUENCE [LARGE SCALE GENOMIC DNA]</scope>
    <source>
        <strain evidence="2">cv. G240</strain>
        <tissue evidence="1">Leaf</tissue>
    </source>
</reference>
<evidence type="ECO:0000313" key="1">
    <source>
        <dbReference type="EMBL" id="KAF5938911.1"/>
    </source>
</evidence>
<name>A0A7J7GG52_CAMSI</name>
<sequence>MCLRRVILDNADVFDVLSVNIQKQIQCVVEHDDSGLAITLQRERQLSEEDKEEDVKVLKLIQRIVQIVHLDAMKECLIENDEEGVLSHVRFLHLEYGVEETEYRMVLQDLLKRVLSRKAEYGDNWLAMRDKLLLIYGEALSSNCIRLVQMIQVELQGEAYCSRNMDIFKLKYTQMQTGQEVLQTGDQHPDTAPL</sequence>
<dbReference type="PANTHER" id="PTHR35478:SF1">
    <property type="entry name" value="ZINC FINGER FYVE DOMAIN-CONTAINING PROTEIN 26"/>
    <property type="match status" value="1"/>
</dbReference>
<dbReference type="AlphaFoldDB" id="A0A7J7GG52"/>
<evidence type="ECO:0000313" key="2">
    <source>
        <dbReference type="Proteomes" id="UP000593564"/>
    </source>
</evidence>
<keyword evidence="2" id="KW-1185">Reference proteome</keyword>
<organism evidence="1 2">
    <name type="scientific">Camellia sinensis</name>
    <name type="common">Tea plant</name>
    <name type="synonym">Thea sinensis</name>
    <dbReference type="NCBI Taxonomy" id="4442"/>
    <lineage>
        <taxon>Eukaryota</taxon>
        <taxon>Viridiplantae</taxon>
        <taxon>Streptophyta</taxon>
        <taxon>Embryophyta</taxon>
        <taxon>Tracheophyta</taxon>
        <taxon>Spermatophyta</taxon>
        <taxon>Magnoliopsida</taxon>
        <taxon>eudicotyledons</taxon>
        <taxon>Gunneridae</taxon>
        <taxon>Pentapetalae</taxon>
        <taxon>asterids</taxon>
        <taxon>Ericales</taxon>
        <taxon>Theaceae</taxon>
        <taxon>Camellia</taxon>
    </lineage>
</organism>
<gene>
    <name evidence="1" type="ORF">HYC85_023170</name>
</gene>
<reference evidence="2" key="1">
    <citation type="journal article" date="2020" name="Nat. Commun.">
        <title>Genome assembly of wild tea tree DASZ reveals pedigree and selection history of tea varieties.</title>
        <authorList>
            <person name="Zhang W."/>
            <person name="Zhang Y."/>
            <person name="Qiu H."/>
            <person name="Guo Y."/>
            <person name="Wan H."/>
            <person name="Zhang X."/>
            <person name="Scossa F."/>
            <person name="Alseekh S."/>
            <person name="Zhang Q."/>
            <person name="Wang P."/>
            <person name="Xu L."/>
            <person name="Schmidt M.H."/>
            <person name="Jia X."/>
            <person name="Li D."/>
            <person name="Zhu A."/>
            <person name="Guo F."/>
            <person name="Chen W."/>
            <person name="Ni D."/>
            <person name="Usadel B."/>
            <person name="Fernie A.R."/>
            <person name="Wen W."/>
        </authorList>
    </citation>
    <scope>NUCLEOTIDE SEQUENCE [LARGE SCALE GENOMIC DNA]</scope>
    <source>
        <strain evidence="2">cv. G240</strain>
    </source>
</reference>
<comment type="caution">
    <text evidence="1">The sequence shown here is derived from an EMBL/GenBank/DDBJ whole genome shotgun (WGS) entry which is preliminary data.</text>
</comment>